<comment type="similarity">
    <text evidence="2">Belongs to the DUF177 domain family.</text>
</comment>
<keyword evidence="8" id="KW-1185">Reference proteome</keyword>
<gene>
    <name evidence="7" type="ORF">EDC38_0837</name>
</gene>
<protein>
    <recommendedName>
        <fullName evidence="3">Large ribosomal RNA subunit accumulation protein YceD</fullName>
    </recommendedName>
    <alternativeName>
        <fullName evidence="5">23S rRNA accumulation protein YceD</fullName>
    </alternativeName>
</protein>
<accession>A0A3N1NZ06</accession>
<evidence type="ECO:0000313" key="7">
    <source>
        <dbReference type="EMBL" id="ROQ20237.1"/>
    </source>
</evidence>
<evidence type="ECO:0000313" key="8">
    <source>
        <dbReference type="Proteomes" id="UP000273643"/>
    </source>
</evidence>
<evidence type="ECO:0000256" key="5">
    <source>
        <dbReference type="ARBA" id="ARBA00031841"/>
    </source>
</evidence>
<dbReference type="InterPro" id="IPR039255">
    <property type="entry name" value="YceD_bac"/>
</dbReference>
<dbReference type="Proteomes" id="UP000273643">
    <property type="component" value="Unassembled WGS sequence"/>
</dbReference>
<comment type="caution">
    <text evidence="7">The sequence shown here is derived from an EMBL/GenBank/DDBJ whole genome shotgun (WGS) entry which is preliminary data.</text>
</comment>
<evidence type="ECO:0000256" key="1">
    <source>
        <dbReference type="ARBA" id="ARBA00002868"/>
    </source>
</evidence>
<evidence type="ECO:0000256" key="4">
    <source>
        <dbReference type="ARBA" id="ARBA00022517"/>
    </source>
</evidence>
<dbReference type="AlphaFoldDB" id="A0A3N1NZ06"/>
<dbReference type="PANTHER" id="PTHR38099:SF1">
    <property type="entry name" value="LARGE RIBOSOMAL RNA SUBUNIT ACCUMULATION PROTEIN YCED"/>
    <property type="match status" value="1"/>
</dbReference>
<comment type="function">
    <text evidence="1">Plays a role in synthesis, processing and/or stability of 23S rRNA.</text>
</comment>
<dbReference type="GO" id="GO:0042254">
    <property type="term" value="P:ribosome biogenesis"/>
    <property type="evidence" value="ECO:0007669"/>
    <property type="project" value="UniProtKB-KW"/>
</dbReference>
<reference evidence="7 8" key="1">
    <citation type="submission" date="2018-11" db="EMBL/GenBank/DDBJ databases">
        <title>Genomic Encyclopedia of Type Strains, Phase IV (KMG-IV): sequencing the most valuable type-strain genomes for metagenomic binning, comparative biology and taxonomic classification.</title>
        <authorList>
            <person name="Goeker M."/>
        </authorList>
    </citation>
    <scope>NUCLEOTIDE SEQUENCE [LARGE SCALE GENOMIC DNA]</scope>
    <source>
        <strain evidence="7 8">DSM 16974</strain>
    </source>
</reference>
<dbReference type="InterPro" id="IPR003772">
    <property type="entry name" value="YceD"/>
</dbReference>
<dbReference type="PANTHER" id="PTHR38099">
    <property type="entry name" value="LARGE RIBOSOMAL RNA SUBUNIT ACCUMULATION PROTEIN YCED"/>
    <property type="match status" value="1"/>
</dbReference>
<dbReference type="Pfam" id="PF02620">
    <property type="entry name" value="YceD"/>
    <property type="match status" value="1"/>
</dbReference>
<sequence length="199" mass="21948">MRPLATFFFDTGGAYPYYCALMFSAPFDKPLPRQGDPRKFAQQGVRISGYVPVDQLTRIQDLLLEEGAQARVDLTFGISEAGKLVVEGSAAADLVFTCQRCLGPVTVAVDAQIELALVRTEEEARQLPRALDPWILPEDGNTDFYTMVEEELLLSLPSVAYHEALCIDEQLLSSGEPVEPEPTKNPFQVLKQLKGSPKS</sequence>
<keyword evidence="4" id="KW-0690">Ribosome biogenesis</keyword>
<evidence type="ECO:0000256" key="2">
    <source>
        <dbReference type="ARBA" id="ARBA00010740"/>
    </source>
</evidence>
<evidence type="ECO:0000256" key="3">
    <source>
        <dbReference type="ARBA" id="ARBA00015716"/>
    </source>
</evidence>
<dbReference type="GO" id="GO:0005829">
    <property type="term" value="C:cytosol"/>
    <property type="evidence" value="ECO:0007669"/>
    <property type="project" value="TreeGrafter"/>
</dbReference>
<dbReference type="EMBL" id="RJUK01000001">
    <property type="protein sequence ID" value="ROQ20237.1"/>
    <property type="molecule type" value="Genomic_DNA"/>
</dbReference>
<proteinExistence type="inferred from homology"/>
<name>A0A3N1NZ06_9GAMM</name>
<organism evidence="7 8">
    <name type="scientific">Marinimicrobium koreense</name>
    <dbReference type="NCBI Taxonomy" id="306545"/>
    <lineage>
        <taxon>Bacteria</taxon>
        <taxon>Pseudomonadati</taxon>
        <taxon>Pseudomonadota</taxon>
        <taxon>Gammaproteobacteria</taxon>
        <taxon>Cellvibrionales</taxon>
        <taxon>Cellvibrionaceae</taxon>
        <taxon>Marinimicrobium</taxon>
    </lineage>
</organism>
<feature type="region of interest" description="Disordered" evidence="6">
    <location>
        <begin position="175"/>
        <end position="199"/>
    </location>
</feature>
<evidence type="ECO:0000256" key="6">
    <source>
        <dbReference type="SAM" id="MobiDB-lite"/>
    </source>
</evidence>